<keyword evidence="2" id="KW-1185">Reference proteome</keyword>
<accession>A0A9N8V3Y2</accession>
<feature type="non-terminal residue" evidence="1">
    <location>
        <position position="1"/>
    </location>
</feature>
<evidence type="ECO:0000313" key="1">
    <source>
        <dbReference type="EMBL" id="CAG8436306.1"/>
    </source>
</evidence>
<dbReference type="EMBL" id="CAJVPQ010000007">
    <property type="protein sequence ID" value="CAG8436306.1"/>
    <property type="molecule type" value="Genomic_DNA"/>
</dbReference>
<dbReference type="AlphaFoldDB" id="A0A9N8V3Y2"/>
<evidence type="ECO:0000313" key="2">
    <source>
        <dbReference type="Proteomes" id="UP000789570"/>
    </source>
</evidence>
<protein>
    <submittedName>
        <fullName evidence="1">9067_t:CDS:1</fullName>
    </submittedName>
</protein>
<proteinExistence type="predicted"/>
<gene>
    <name evidence="1" type="ORF">FCALED_LOCUS101</name>
</gene>
<dbReference type="Proteomes" id="UP000789570">
    <property type="component" value="Unassembled WGS sequence"/>
</dbReference>
<name>A0A9N8V3Y2_9GLOM</name>
<organism evidence="1 2">
    <name type="scientific">Funneliformis caledonium</name>
    <dbReference type="NCBI Taxonomy" id="1117310"/>
    <lineage>
        <taxon>Eukaryota</taxon>
        <taxon>Fungi</taxon>
        <taxon>Fungi incertae sedis</taxon>
        <taxon>Mucoromycota</taxon>
        <taxon>Glomeromycotina</taxon>
        <taxon>Glomeromycetes</taxon>
        <taxon>Glomerales</taxon>
        <taxon>Glomeraceae</taxon>
        <taxon>Funneliformis</taxon>
    </lineage>
</organism>
<reference evidence="1" key="1">
    <citation type="submission" date="2021-06" db="EMBL/GenBank/DDBJ databases">
        <authorList>
            <person name="Kallberg Y."/>
            <person name="Tangrot J."/>
            <person name="Rosling A."/>
        </authorList>
    </citation>
    <scope>NUCLEOTIDE SEQUENCE</scope>
    <source>
        <strain evidence="1">UK204</strain>
    </source>
</reference>
<dbReference type="OrthoDB" id="2439684at2759"/>
<sequence length="167" mass="19224">PKVLPFVLRIISNNSENISDIYEIHNQVLELAAHFKIHILSIEADSTSVEIKAQKCIMQINTETNLEFTDELYRNVNDLNSNLKIWSTDDEIRVLINDAYKETNALTKCVFMVVTLNSELLLSSPTDFLTSNEIILLIEENLIKEFQDEEKILTEIVEMIGNGKYFQ</sequence>
<comment type="caution">
    <text evidence="1">The sequence shown here is derived from an EMBL/GenBank/DDBJ whole genome shotgun (WGS) entry which is preliminary data.</text>
</comment>